<feature type="domain" description="Peptidase C1A papain C-terminal" evidence="4">
    <location>
        <begin position="112"/>
        <end position="275"/>
    </location>
</feature>
<feature type="domain" description="Cathepsin propeptide inhibitor" evidence="5">
    <location>
        <begin position="36"/>
        <end position="91"/>
    </location>
</feature>
<comment type="caution">
    <text evidence="6">The sequence shown here is derived from an EMBL/GenBank/DDBJ whole genome shotgun (WGS) entry which is preliminary data.</text>
</comment>
<dbReference type="InterPro" id="IPR039417">
    <property type="entry name" value="Peptidase_C1A_papain-like"/>
</dbReference>
<dbReference type="InterPro" id="IPR025660">
    <property type="entry name" value="Pept_his_AS"/>
</dbReference>
<dbReference type="SUPFAM" id="SSF54001">
    <property type="entry name" value="Cysteine proteinases"/>
    <property type="match status" value="1"/>
</dbReference>
<evidence type="ECO:0008006" key="8">
    <source>
        <dbReference type="Google" id="ProtNLM"/>
    </source>
</evidence>
<dbReference type="InterPro" id="IPR013128">
    <property type="entry name" value="Peptidase_C1A"/>
</dbReference>
<evidence type="ECO:0000259" key="4">
    <source>
        <dbReference type="SMART" id="SM00645"/>
    </source>
</evidence>
<evidence type="ECO:0000313" key="6">
    <source>
        <dbReference type="EMBL" id="KAJ8472207.1"/>
    </source>
</evidence>
<dbReference type="AlphaFoldDB" id="A0AAV8QB41"/>
<evidence type="ECO:0000259" key="5">
    <source>
        <dbReference type="SMART" id="SM00848"/>
    </source>
</evidence>
<feature type="signal peptide" evidence="3">
    <location>
        <begin position="1"/>
        <end position="23"/>
    </location>
</feature>
<keyword evidence="3" id="KW-0732">Signal</keyword>
<dbReference type="PROSITE" id="PS00639">
    <property type="entry name" value="THIOL_PROTEASE_HIS"/>
    <property type="match status" value="1"/>
</dbReference>
<dbReference type="GO" id="GO:0008234">
    <property type="term" value="F:cysteine-type peptidase activity"/>
    <property type="evidence" value="ECO:0007669"/>
    <property type="project" value="InterPro"/>
</dbReference>
<reference evidence="6 7" key="1">
    <citation type="submission" date="2022-12" db="EMBL/GenBank/DDBJ databases">
        <title>Chromosome-scale assembly of the Ensete ventricosum genome.</title>
        <authorList>
            <person name="Dussert Y."/>
            <person name="Stocks J."/>
            <person name="Wendawek A."/>
            <person name="Woldeyes F."/>
            <person name="Nichols R.A."/>
            <person name="Borrell J.S."/>
        </authorList>
    </citation>
    <scope>NUCLEOTIDE SEQUENCE [LARGE SCALE GENOMIC DNA]</scope>
    <source>
        <strain evidence="7">cv. Maze</strain>
        <tissue evidence="6">Seeds</tissue>
    </source>
</reference>
<dbReference type="SMART" id="SM00848">
    <property type="entry name" value="Inhibitor_I29"/>
    <property type="match status" value="1"/>
</dbReference>
<keyword evidence="7" id="KW-1185">Reference proteome</keyword>
<dbReference type="Gene3D" id="3.90.70.10">
    <property type="entry name" value="Cysteine proteinases"/>
    <property type="match status" value="1"/>
</dbReference>
<dbReference type="Pfam" id="PF00112">
    <property type="entry name" value="Peptidase_C1"/>
    <property type="match status" value="1"/>
</dbReference>
<dbReference type="Proteomes" id="UP001222027">
    <property type="component" value="Unassembled WGS sequence"/>
</dbReference>
<accession>A0AAV8QB41</accession>
<name>A0AAV8QB41_ENSVE</name>
<dbReference type="EMBL" id="JAQQAF010000007">
    <property type="protein sequence ID" value="KAJ8472207.1"/>
    <property type="molecule type" value="Genomic_DNA"/>
</dbReference>
<proteinExistence type="inferred from homology"/>
<sequence length="275" mass="30673">MVRAFLFSAVVVALIATSIPIVGDDTASEEKLWDLYEMWQSRHGVSCNVDEKRTCFDIFKENAKYVFASNKKPKPYKLSLNKFGDMTREELKRTYAGTRIRRRITLIGSTSLEGCFLYKNVTNVTPTVDWKQKGSCWAFSTVSVEGINQIRTNELISQELVANKGCDGGMMDDSVDFIERNGGITTEENYPYERSPAVVIDGYEDVPVNDEDALLRAVANQPVSLAIEASGQDFLFSSEGVFTGSCETELDHGVAIVGYGTSEDGMKYWIKKLNV</sequence>
<dbReference type="Pfam" id="PF08246">
    <property type="entry name" value="Inhibitor_I29"/>
    <property type="match status" value="1"/>
</dbReference>
<evidence type="ECO:0000256" key="2">
    <source>
        <dbReference type="ARBA" id="ARBA00023157"/>
    </source>
</evidence>
<gene>
    <name evidence="6" type="ORF">OPV22_026550</name>
</gene>
<dbReference type="GO" id="GO:0006508">
    <property type="term" value="P:proteolysis"/>
    <property type="evidence" value="ECO:0007669"/>
    <property type="project" value="InterPro"/>
</dbReference>
<keyword evidence="2" id="KW-1015">Disulfide bond</keyword>
<dbReference type="InterPro" id="IPR038765">
    <property type="entry name" value="Papain-like_cys_pep_sf"/>
</dbReference>
<dbReference type="SMART" id="SM00645">
    <property type="entry name" value="Pept_C1"/>
    <property type="match status" value="1"/>
</dbReference>
<dbReference type="PANTHER" id="PTHR12411">
    <property type="entry name" value="CYSTEINE PROTEASE FAMILY C1-RELATED"/>
    <property type="match status" value="1"/>
</dbReference>
<dbReference type="CDD" id="cd02248">
    <property type="entry name" value="Peptidase_C1A"/>
    <property type="match status" value="1"/>
</dbReference>
<dbReference type="InterPro" id="IPR000668">
    <property type="entry name" value="Peptidase_C1A_C"/>
</dbReference>
<comment type="similarity">
    <text evidence="1">Belongs to the peptidase C1 family.</text>
</comment>
<evidence type="ECO:0000313" key="7">
    <source>
        <dbReference type="Proteomes" id="UP001222027"/>
    </source>
</evidence>
<dbReference type="InterPro" id="IPR013201">
    <property type="entry name" value="Prot_inhib_I29"/>
</dbReference>
<protein>
    <recommendedName>
        <fullName evidence="8">Cathepsin propeptide inhibitor domain-containing protein</fullName>
    </recommendedName>
</protein>
<feature type="chain" id="PRO_5043451477" description="Cathepsin propeptide inhibitor domain-containing protein" evidence="3">
    <location>
        <begin position="24"/>
        <end position="275"/>
    </location>
</feature>
<organism evidence="6 7">
    <name type="scientific">Ensete ventricosum</name>
    <name type="common">Abyssinian banana</name>
    <name type="synonym">Musa ensete</name>
    <dbReference type="NCBI Taxonomy" id="4639"/>
    <lineage>
        <taxon>Eukaryota</taxon>
        <taxon>Viridiplantae</taxon>
        <taxon>Streptophyta</taxon>
        <taxon>Embryophyta</taxon>
        <taxon>Tracheophyta</taxon>
        <taxon>Spermatophyta</taxon>
        <taxon>Magnoliopsida</taxon>
        <taxon>Liliopsida</taxon>
        <taxon>Zingiberales</taxon>
        <taxon>Musaceae</taxon>
        <taxon>Ensete</taxon>
    </lineage>
</organism>
<evidence type="ECO:0000256" key="1">
    <source>
        <dbReference type="ARBA" id="ARBA00008455"/>
    </source>
</evidence>
<evidence type="ECO:0000256" key="3">
    <source>
        <dbReference type="SAM" id="SignalP"/>
    </source>
</evidence>